<feature type="region of interest" description="Disordered" evidence="14">
    <location>
        <begin position="1"/>
        <end position="39"/>
    </location>
</feature>
<evidence type="ECO:0000256" key="2">
    <source>
        <dbReference type="ARBA" id="ARBA00001966"/>
    </source>
</evidence>
<evidence type="ECO:0000256" key="3">
    <source>
        <dbReference type="ARBA" id="ARBA00003247"/>
    </source>
</evidence>
<keyword evidence="10" id="KW-0560">Oxidoreductase</keyword>
<comment type="similarity">
    <text evidence="4">Belongs to the nitrite and sulfite reductase 4Fe-4S domain family.</text>
</comment>
<comment type="cofactor">
    <cofactor evidence="1">
        <name>siroheme</name>
        <dbReference type="ChEBI" id="CHEBI:60052"/>
    </cofactor>
</comment>
<evidence type="ECO:0000256" key="4">
    <source>
        <dbReference type="ARBA" id="ARBA00010429"/>
    </source>
</evidence>
<dbReference type="PANTHER" id="PTHR32439:SF0">
    <property type="entry name" value="FERREDOXIN--NITRITE REDUCTASE, CHLOROPLASTIC"/>
    <property type="match status" value="1"/>
</dbReference>
<dbReference type="InterPro" id="IPR045854">
    <property type="entry name" value="NO2/SO3_Rdtase_4Fe4S_sf"/>
</dbReference>
<dbReference type="EMBL" id="JAGEOJ010000019">
    <property type="protein sequence ID" value="MBO2453109.1"/>
    <property type="molecule type" value="Genomic_DNA"/>
</dbReference>
<feature type="domain" description="Nitrite/sulphite reductase 4Fe-4S" evidence="15">
    <location>
        <begin position="168"/>
        <end position="320"/>
    </location>
</feature>
<sequence length="558" mass="61974">MRTLAVPPATIKSKPKKGEGQWALGYREPLNKNEENKKNDDGLNVRRRIIDIYSKAGFDSIDPADLRGRFRWFGLYTQRKPGIDGGKTAVLEDEELDDRYFMMRVRIDGGQLSGEQLRVISDIAVKYARGTADITDRQNIQYHWIAIEDVPAIWEALESVGLSTMEACGDTPRVIIGCPVAGIAADEVIDATPQIAEVHERYIGSAEFSNLPRKFKSAFSGCTAHCTVHEINDVAFVGVVNEAGEVGYQAFVGGGLSTNPMFAKSLGVFVRPEQAHEVWKGIISIFRDYGYRRLRHRARIKFLMNDWGPEKFRDVLEKEYLGFVLPDGPEPAAPLPRRDHVGIHPQQDGDFYVGFAPRVGRVNGNLLGVIGDLAERYGSGRVRTTVEQKMIILDVPEGNTEPLAAALAEHDLQVHPSTFRRQTMACTGIEFCKLAIVETKQRAMDLMDELEKRLPDFDQPLTINVNGCPNACARIQVADIGLKGQLVVDENGDQVEGFQIHLGGQVGATFGKKVRGLKTTSDGLTDYVERVVRAFDAQREEGETFAAWVQRADDADLK</sequence>
<keyword evidence="8" id="KW-0479">Metal-binding</keyword>
<dbReference type="PRINTS" id="PR00397">
    <property type="entry name" value="SIROHAEM"/>
</dbReference>
<dbReference type="SUPFAM" id="SSF55124">
    <property type="entry name" value="Nitrite/Sulfite reductase N-terminal domain-like"/>
    <property type="match status" value="2"/>
</dbReference>
<keyword evidence="6" id="KW-0004">4Fe-4S</keyword>
<feature type="domain" description="Nitrite/Sulfite reductase ferredoxin-like" evidence="16">
    <location>
        <begin position="97"/>
        <end position="159"/>
    </location>
</feature>
<evidence type="ECO:0000256" key="12">
    <source>
        <dbReference type="ARBA" id="ARBA00023014"/>
    </source>
</evidence>
<keyword evidence="9" id="KW-0883">Thioether bond</keyword>
<keyword evidence="7" id="KW-0349">Heme</keyword>
<evidence type="ECO:0000256" key="8">
    <source>
        <dbReference type="ARBA" id="ARBA00022723"/>
    </source>
</evidence>
<dbReference type="FunFam" id="3.30.413.10:FF:000013">
    <property type="entry name" value="Sulfite reductase [ferredoxin]"/>
    <property type="match status" value="1"/>
</dbReference>
<dbReference type="EC" id="1.8.7.1" evidence="5"/>
<comment type="cofactor">
    <cofactor evidence="2">
        <name>[4Fe-4S] cluster</name>
        <dbReference type="ChEBI" id="CHEBI:49883"/>
    </cofactor>
</comment>
<evidence type="ECO:0000313" key="18">
    <source>
        <dbReference type="Proteomes" id="UP000669179"/>
    </source>
</evidence>
<name>A0A939PQ22_9ACTN</name>
<feature type="domain" description="Nitrite/Sulfite reductase ferredoxin-like" evidence="16">
    <location>
        <begin position="344"/>
        <end position="409"/>
    </location>
</feature>
<dbReference type="PROSITE" id="PS00365">
    <property type="entry name" value="NIR_SIR"/>
    <property type="match status" value="2"/>
</dbReference>
<evidence type="ECO:0000256" key="5">
    <source>
        <dbReference type="ARBA" id="ARBA00012353"/>
    </source>
</evidence>
<dbReference type="InterPro" id="IPR005117">
    <property type="entry name" value="NiRdtase/SiRdtase_haem-b_fer"/>
</dbReference>
<dbReference type="InterPro" id="IPR036136">
    <property type="entry name" value="Nit/Sulf_reduc_fer-like_dom_sf"/>
</dbReference>
<evidence type="ECO:0000256" key="9">
    <source>
        <dbReference type="ARBA" id="ARBA00022784"/>
    </source>
</evidence>
<evidence type="ECO:0000256" key="1">
    <source>
        <dbReference type="ARBA" id="ARBA00001929"/>
    </source>
</evidence>
<keyword evidence="18" id="KW-1185">Reference proteome</keyword>
<dbReference type="RefSeq" id="WP_208261137.1">
    <property type="nucleotide sequence ID" value="NZ_JAGEOJ010000019.1"/>
</dbReference>
<dbReference type="InterPro" id="IPR006067">
    <property type="entry name" value="NO2/SO3_Rdtase_4Fe4S_dom"/>
</dbReference>
<proteinExistence type="inferred from homology"/>
<accession>A0A939PQ22</accession>
<dbReference type="Proteomes" id="UP000669179">
    <property type="component" value="Unassembled WGS sequence"/>
</dbReference>
<reference evidence="17" key="1">
    <citation type="submission" date="2021-03" db="EMBL/GenBank/DDBJ databases">
        <authorList>
            <person name="Kanchanasin P."/>
            <person name="Saeng-In P."/>
            <person name="Phongsopitanun W."/>
            <person name="Yuki M."/>
            <person name="Kudo T."/>
            <person name="Ohkuma M."/>
            <person name="Tanasupawat S."/>
        </authorList>
    </citation>
    <scope>NUCLEOTIDE SEQUENCE</scope>
    <source>
        <strain evidence="17">GKU 128</strain>
    </source>
</reference>
<dbReference type="InterPro" id="IPR051329">
    <property type="entry name" value="NIR_SIR_4Fe-4S"/>
</dbReference>
<evidence type="ECO:0000256" key="11">
    <source>
        <dbReference type="ARBA" id="ARBA00023004"/>
    </source>
</evidence>
<protein>
    <recommendedName>
        <fullName evidence="5">assimilatory sulfite reductase (ferredoxin)</fullName>
        <ecNumber evidence="5">1.8.7.1</ecNumber>
    </recommendedName>
</protein>
<dbReference type="SUPFAM" id="SSF56014">
    <property type="entry name" value="Nitrite and sulphite reductase 4Fe-4S domain-like"/>
    <property type="match status" value="2"/>
</dbReference>
<evidence type="ECO:0000256" key="6">
    <source>
        <dbReference type="ARBA" id="ARBA00022485"/>
    </source>
</evidence>
<evidence type="ECO:0000256" key="10">
    <source>
        <dbReference type="ARBA" id="ARBA00023002"/>
    </source>
</evidence>
<dbReference type="FunFam" id="3.30.413.10:FF:000009">
    <property type="entry name" value="Sulfite reductase [ferredoxin]"/>
    <property type="match status" value="1"/>
</dbReference>
<evidence type="ECO:0000256" key="13">
    <source>
        <dbReference type="ARBA" id="ARBA00049518"/>
    </source>
</evidence>
<dbReference type="GO" id="GO:0050311">
    <property type="term" value="F:sulfite reductase (ferredoxin) activity"/>
    <property type="evidence" value="ECO:0007669"/>
    <property type="project" value="UniProtKB-EC"/>
</dbReference>
<comment type="caution">
    <text evidence="17">The sequence shown here is derived from an EMBL/GenBank/DDBJ whole genome shotgun (WGS) entry which is preliminary data.</text>
</comment>
<dbReference type="Pfam" id="PF01077">
    <property type="entry name" value="NIR_SIR"/>
    <property type="match status" value="2"/>
</dbReference>
<organism evidence="17 18">
    <name type="scientific">Actinomadura barringtoniae</name>
    <dbReference type="NCBI Taxonomy" id="1427535"/>
    <lineage>
        <taxon>Bacteria</taxon>
        <taxon>Bacillati</taxon>
        <taxon>Actinomycetota</taxon>
        <taxon>Actinomycetes</taxon>
        <taxon>Streptosporangiales</taxon>
        <taxon>Thermomonosporaceae</taxon>
        <taxon>Actinomadura</taxon>
    </lineage>
</organism>
<keyword evidence="11" id="KW-0408">Iron</keyword>
<evidence type="ECO:0000313" key="17">
    <source>
        <dbReference type="EMBL" id="MBO2453109.1"/>
    </source>
</evidence>
<comment type="catalytic activity">
    <reaction evidence="13">
        <text>hydrogen sulfide + 6 oxidized [2Fe-2S]-[ferredoxin] + 3 H2O = sulfite + 6 reduced [2Fe-2S]-[ferredoxin] + 7 H(+)</text>
        <dbReference type="Rhea" id="RHEA:23132"/>
        <dbReference type="Rhea" id="RHEA-COMP:10000"/>
        <dbReference type="Rhea" id="RHEA-COMP:10001"/>
        <dbReference type="ChEBI" id="CHEBI:15377"/>
        <dbReference type="ChEBI" id="CHEBI:15378"/>
        <dbReference type="ChEBI" id="CHEBI:17359"/>
        <dbReference type="ChEBI" id="CHEBI:29919"/>
        <dbReference type="ChEBI" id="CHEBI:33737"/>
        <dbReference type="ChEBI" id="CHEBI:33738"/>
        <dbReference type="EC" id="1.8.7.1"/>
    </reaction>
</comment>
<dbReference type="GO" id="GO:0051539">
    <property type="term" value="F:4 iron, 4 sulfur cluster binding"/>
    <property type="evidence" value="ECO:0007669"/>
    <property type="project" value="UniProtKB-KW"/>
</dbReference>
<comment type="function">
    <text evidence="3">Catalyzes the reduction of sulfite to sulfide, a step in the biosynthesis of sulfur-containing amino acids and cofactors.</text>
</comment>
<dbReference type="PANTHER" id="PTHR32439">
    <property type="entry name" value="FERREDOXIN--NITRITE REDUCTASE, CHLOROPLASTIC"/>
    <property type="match status" value="1"/>
</dbReference>
<feature type="compositionally biased region" description="Basic and acidic residues" evidence="14">
    <location>
        <begin position="29"/>
        <end position="39"/>
    </location>
</feature>
<dbReference type="GO" id="GO:0020037">
    <property type="term" value="F:heme binding"/>
    <property type="evidence" value="ECO:0007669"/>
    <property type="project" value="InterPro"/>
</dbReference>
<dbReference type="Pfam" id="PF03460">
    <property type="entry name" value="NIR_SIR_ferr"/>
    <property type="match status" value="2"/>
</dbReference>
<evidence type="ECO:0000256" key="14">
    <source>
        <dbReference type="SAM" id="MobiDB-lite"/>
    </source>
</evidence>
<dbReference type="AlphaFoldDB" id="A0A939PQ22"/>
<evidence type="ECO:0000259" key="16">
    <source>
        <dbReference type="Pfam" id="PF03460"/>
    </source>
</evidence>
<dbReference type="GO" id="GO:0046872">
    <property type="term" value="F:metal ion binding"/>
    <property type="evidence" value="ECO:0007669"/>
    <property type="project" value="UniProtKB-KW"/>
</dbReference>
<keyword evidence="12" id="KW-0411">Iron-sulfur</keyword>
<dbReference type="Gene3D" id="3.30.413.10">
    <property type="entry name" value="Sulfite Reductase Hemoprotein, domain 1"/>
    <property type="match status" value="2"/>
</dbReference>
<dbReference type="Gene3D" id="3.90.480.20">
    <property type="match status" value="1"/>
</dbReference>
<feature type="domain" description="Nitrite/sulphite reductase 4Fe-4S" evidence="15">
    <location>
        <begin position="420"/>
        <end position="552"/>
    </location>
</feature>
<evidence type="ECO:0000259" key="15">
    <source>
        <dbReference type="Pfam" id="PF01077"/>
    </source>
</evidence>
<dbReference type="InterPro" id="IPR006066">
    <property type="entry name" value="NO2/SO3_Rdtase_FeS/sirohaem_BS"/>
</dbReference>
<gene>
    <name evidence="17" type="ORF">J4573_38865</name>
</gene>
<evidence type="ECO:0000256" key="7">
    <source>
        <dbReference type="ARBA" id="ARBA00022617"/>
    </source>
</evidence>